<name>A0A0C9MF16_9FUNG</name>
<gene>
    <name evidence="1" type="ORF">MAM1_0010d01081</name>
</gene>
<dbReference type="EMBL" id="DF836299">
    <property type="protein sequence ID" value="GAN01647.1"/>
    <property type="molecule type" value="Genomic_DNA"/>
</dbReference>
<proteinExistence type="predicted"/>
<reference evidence="1" key="1">
    <citation type="submission" date="2014-09" db="EMBL/GenBank/DDBJ databases">
        <title>Draft genome sequence of an oleaginous Mucoromycotina fungus Mucor ambiguus NBRC6742.</title>
        <authorList>
            <person name="Takeda I."/>
            <person name="Yamane N."/>
            <person name="Morita T."/>
            <person name="Tamano K."/>
            <person name="Machida M."/>
            <person name="Baker S."/>
            <person name="Koike H."/>
        </authorList>
    </citation>
    <scope>NUCLEOTIDE SEQUENCE</scope>
    <source>
        <strain evidence="1">NBRC 6742</strain>
    </source>
</reference>
<dbReference type="Proteomes" id="UP000053815">
    <property type="component" value="Unassembled WGS sequence"/>
</dbReference>
<sequence length="82" mass="9521">MTKLIDVESPPLGPIATPPTKVIHVSLAEITGGYIYDPIKCQQRYQRMVQVQAYIDRCNEKHSQLMNQVANVRLYYKQIMHF</sequence>
<dbReference type="AlphaFoldDB" id="A0A0C9MF16"/>
<keyword evidence="2" id="KW-1185">Reference proteome</keyword>
<accession>A0A0C9MF16</accession>
<evidence type="ECO:0000313" key="1">
    <source>
        <dbReference type="EMBL" id="GAN01647.1"/>
    </source>
</evidence>
<protein>
    <submittedName>
        <fullName evidence="1">Uncharacterized protein</fullName>
    </submittedName>
</protein>
<evidence type="ECO:0000313" key="2">
    <source>
        <dbReference type="Proteomes" id="UP000053815"/>
    </source>
</evidence>
<dbReference type="OrthoDB" id="2231921at2759"/>
<organism evidence="1">
    <name type="scientific">Mucor ambiguus</name>
    <dbReference type="NCBI Taxonomy" id="91626"/>
    <lineage>
        <taxon>Eukaryota</taxon>
        <taxon>Fungi</taxon>
        <taxon>Fungi incertae sedis</taxon>
        <taxon>Mucoromycota</taxon>
        <taxon>Mucoromycotina</taxon>
        <taxon>Mucoromycetes</taxon>
        <taxon>Mucorales</taxon>
        <taxon>Mucorineae</taxon>
        <taxon>Mucoraceae</taxon>
        <taxon>Mucor</taxon>
    </lineage>
</organism>